<dbReference type="Proteomes" id="UP000037460">
    <property type="component" value="Unassembled WGS sequence"/>
</dbReference>
<dbReference type="SMART" id="SM00054">
    <property type="entry name" value="EFh"/>
    <property type="match status" value="4"/>
</dbReference>
<dbReference type="AlphaFoldDB" id="A0A0M0J827"/>
<reference evidence="4" key="1">
    <citation type="journal article" date="2015" name="PLoS Genet.">
        <title>Genome Sequence and Transcriptome Analyses of Chrysochromulina tobin: Metabolic Tools for Enhanced Algal Fitness in the Prominent Order Prymnesiales (Haptophyceae).</title>
        <authorList>
            <person name="Hovde B.T."/>
            <person name="Deodato C.R."/>
            <person name="Hunsperger H.M."/>
            <person name="Ryken S.A."/>
            <person name="Yost W."/>
            <person name="Jha R.K."/>
            <person name="Patterson J."/>
            <person name="Monnat R.J. Jr."/>
            <person name="Barlow S.B."/>
            <person name="Starkenburg S.R."/>
            <person name="Cattolico R.A."/>
        </authorList>
    </citation>
    <scope>NUCLEOTIDE SEQUENCE</scope>
    <source>
        <strain evidence="4">CCMP291</strain>
    </source>
</reference>
<dbReference type="InterPro" id="IPR018247">
    <property type="entry name" value="EF_Hand_1_Ca_BS"/>
</dbReference>
<evidence type="ECO:0000256" key="1">
    <source>
        <dbReference type="ARBA" id="ARBA00022837"/>
    </source>
</evidence>
<keyword evidence="4" id="KW-1185">Reference proteome</keyword>
<gene>
    <name evidence="3" type="ORF">Ctob_000626</name>
</gene>
<evidence type="ECO:0000313" key="4">
    <source>
        <dbReference type="Proteomes" id="UP000037460"/>
    </source>
</evidence>
<feature type="domain" description="EF-hand" evidence="2">
    <location>
        <begin position="242"/>
        <end position="277"/>
    </location>
</feature>
<feature type="domain" description="EF-hand" evidence="2">
    <location>
        <begin position="101"/>
        <end position="136"/>
    </location>
</feature>
<dbReference type="PROSITE" id="PS50222">
    <property type="entry name" value="EF_HAND_2"/>
    <property type="match status" value="4"/>
</dbReference>
<feature type="domain" description="EF-hand" evidence="2">
    <location>
        <begin position="216"/>
        <end position="238"/>
    </location>
</feature>
<sequence length="327" mass="36762">MRHLLKIQKERVEFPSSYFFEESEQLEAFAAKLEKSVEEIGDDLEAKIGRGLEALGISGKNTSKMLARDEAFLAWDTNKDEKISKMEWRVHIRKLPGCQNDSIHKIDELFDKFDLNKSGFINAEELEPALAAWRKHTEDIETEAAEIRNRCSELRTVAKEIRRVARITAELEAEDAKLALMKGNEPTLQSRIGKVLTLRNKKLADISPSNVQGGWDTDGNGKVDKLEFRFHVRALGSGLQAASDAELDDLFTSLDSDGSKELEMKELQSALLMWQSAAAKHVADLEEQVVVVKAMVKPVREAQERATILIDNVDMDGYGFGEDSHDC</sequence>
<proteinExistence type="predicted"/>
<name>A0A0M0J827_9EUKA</name>
<dbReference type="GO" id="GO:0005509">
    <property type="term" value="F:calcium ion binding"/>
    <property type="evidence" value="ECO:0007669"/>
    <property type="project" value="InterPro"/>
</dbReference>
<protein>
    <recommendedName>
        <fullName evidence="2">EF-hand domain-containing protein</fullName>
    </recommendedName>
</protein>
<dbReference type="InterPro" id="IPR011992">
    <property type="entry name" value="EF-hand-dom_pair"/>
</dbReference>
<evidence type="ECO:0000259" key="2">
    <source>
        <dbReference type="PROSITE" id="PS50222"/>
    </source>
</evidence>
<dbReference type="InterPro" id="IPR002048">
    <property type="entry name" value="EF_hand_dom"/>
</dbReference>
<comment type="caution">
    <text evidence="3">The sequence shown here is derived from an EMBL/GenBank/DDBJ whole genome shotgun (WGS) entry which is preliminary data.</text>
</comment>
<dbReference type="EMBL" id="JWZX01003253">
    <property type="protein sequence ID" value="KOO22749.1"/>
    <property type="molecule type" value="Genomic_DNA"/>
</dbReference>
<keyword evidence="1" id="KW-0106">Calcium</keyword>
<organism evidence="3 4">
    <name type="scientific">Chrysochromulina tobinii</name>
    <dbReference type="NCBI Taxonomy" id="1460289"/>
    <lineage>
        <taxon>Eukaryota</taxon>
        <taxon>Haptista</taxon>
        <taxon>Haptophyta</taxon>
        <taxon>Prymnesiophyceae</taxon>
        <taxon>Prymnesiales</taxon>
        <taxon>Chrysochromulinaceae</taxon>
        <taxon>Chrysochromulina</taxon>
    </lineage>
</organism>
<dbReference type="PROSITE" id="PS00018">
    <property type="entry name" value="EF_HAND_1"/>
    <property type="match status" value="3"/>
</dbReference>
<dbReference type="SUPFAM" id="SSF47473">
    <property type="entry name" value="EF-hand"/>
    <property type="match status" value="1"/>
</dbReference>
<feature type="domain" description="EF-hand" evidence="2">
    <location>
        <begin position="63"/>
        <end position="98"/>
    </location>
</feature>
<dbReference type="Gene3D" id="1.10.238.10">
    <property type="entry name" value="EF-hand"/>
    <property type="match status" value="2"/>
</dbReference>
<dbReference type="Pfam" id="PF13202">
    <property type="entry name" value="EF-hand_5"/>
    <property type="match status" value="2"/>
</dbReference>
<evidence type="ECO:0000313" key="3">
    <source>
        <dbReference type="EMBL" id="KOO22749.1"/>
    </source>
</evidence>
<accession>A0A0M0J827</accession>